<proteinExistence type="predicted"/>
<evidence type="ECO:0000313" key="2">
    <source>
        <dbReference type="Proteomes" id="UP000252884"/>
    </source>
</evidence>
<dbReference type="EMBL" id="QPJK01000013">
    <property type="protein sequence ID" value="RCW65128.1"/>
    <property type="molecule type" value="Genomic_DNA"/>
</dbReference>
<sequence>MDEALPSTSCHTEPERWSEITEEFGEYLVPIADDLMEAVKPLVPGSVWGESAHEFLRSGNPRVEVAEFRLRPVDAYYDRPGFTLPWPANPDGFDATGLEVTLSLCRGYGSGDVSTSAFLLLKFGVWGVHERRCFGQLLRDHRYMVELLMARSRATFFTSAVFANLEDAPDASAFEKLVLYYENEVAPENQFDLECKFGAAASQTSIMQALLPAIVLYHAAMGYCLPEPQLGRLLQCASVAGAWR</sequence>
<evidence type="ECO:0000313" key="1">
    <source>
        <dbReference type="EMBL" id="RCW65128.1"/>
    </source>
</evidence>
<reference evidence="1 2" key="1">
    <citation type="submission" date="2018-07" db="EMBL/GenBank/DDBJ databases">
        <title>Genomic Encyclopedia of Type Strains, Phase IV (KMG-IV): sequencing the most valuable type-strain genomes for metagenomic binning, comparative biology and taxonomic classification.</title>
        <authorList>
            <person name="Goeker M."/>
        </authorList>
    </citation>
    <scope>NUCLEOTIDE SEQUENCE [LARGE SCALE GENOMIC DNA]</scope>
    <source>
        <strain evidence="1 2">DSM 21634</strain>
    </source>
</reference>
<dbReference type="AlphaFoldDB" id="A0A368XDN3"/>
<protein>
    <submittedName>
        <fullName evidence="1">Uncharacterized protein</fullName>
    </submittedName>
</protein>
<name>A0A368XDN3_9BURK</name>
<keyword evidence="2" id="KW-1185">Reference proteome</keyword>
<comment type="caution">
    <text evidence="1">The sequence shown here is derived from an EMBL/GenBank/DDBJ whole genome shotgun (WGS) entry which is preliminary data.</text>
</comment>
<dbReference type="Proteomes" id="UP000252884">
    <property type="component" value="Unassembled WGS sequence"/>
</dbReference>
<gene>
    <name evidence="1" type="ORF">DES41_11352</name>
</gene>
<accession>A0A368XDN3</accession>
<organism evidence="1 2">
    <name type="scientific">Pseudorhodoferax soli</name>
    <dbReference type="NCBI Taxonomy" id="545864"/>
    <lineage>
        <taxon>Bacteria</taxon>
        <taxon>Pseudomonadati</taxon>
        <taxon>Pseudomonadota</taxon>
        <taxon>Betaproteobacteria</taxon>
        <taxon>Burkholderiales</taxon>
        <taxon>Comamonadaceae</taxon>
    </lineage>
</organism>